<keyword evidence="5 7" id="KW-0574">Periplasm</keyword>
<gene>
    <name evidence="10" type="primary">yobA</name>
    <name evidence="10" type="ORF">EPIR_2124</name>
</gene>
<keyword evidence="11" id="KW-1185">Reference proteome</keyword>
<keyword evidence="3 7" id="KW-0479">Metal-binding</keyword>
<protein>
    <recommendedName>
        <fullName evidence="7">Copper resistance protein C</fullName>
    </recommendedName>
</protein>
<dbReference type="InterPro" id="IPR014756">
    <property type="entry name" value="Ig_E-set"/>
</dbReference>
<dbReference type="SUPFAM" id="SSF81296">
    <property type="entry name" value="E set domains"/>
    <property type="match status" value="1"/>
</dbReference>
<proteinExistence type="inferred from homology"/>
<dbReference type="Pfam" id="PF04234">
    <property type="entry name" value="CopC"/>
    <property type="match status" value="1"/>
</dbReference>
<dbReference type="AlphaFoldDB" id="V5Z8F0"/>
<keyword evidence="4 7" id="KW-0732">Signal</keyword>
<dbReference type="RefSeq" id="WP_023655278.1">
    <property type="nucleotide sequence ID" value="NZ_CAHS01000015.1"/>
</dbReference>
<dbReference type="PANTHER" id="PTHR34820:SF4">
    <property type="entry name" value="INNER MEMBRANE PROTEIN YEBZ"/>
    <property type="match status" value="1"/>
</dbReference>
<evidence type="ECO:0000256" key="5">
    <source>
        <dbReference type="ARBA" id="ARBA00022764"/>
    </source>
</evidence>
<name>V5Z8F0_9GAMM</name>
<evidence type="ECO:0000256" key="6">
    <source>
        <dbReference type="ARBA" id="ARBA00023008"/>
    </source>
</evidence>
<comment type="subcellular location">
    <subcellularLocation>
        <location evidence="1 7">Periplasm</location>
    </subcellularLocation>
</comment>
<comment type="similarity">
    <text evidence="2 7">Belongs to the CopC family.</text>
</comment>
<dbReference type="Gene3D" id="2.60.40.1220">
    <property type="match status" value="1"/>
</dbReference>
<evidence type="ECO:0000313" key="10">
    <source>
        <dbReference type="EMBL" id="CCG87489.1"/>
    </source>
</evidence>
<feature type="signal peptide" evidence="8">
    <location>
        <begin position="1"/>
        <end position="22"/>
    </location>
</feature>
<dbReference type="STRING" id="1161919.EPIR_2124"/>
<dbReference type="GO" id="GO:0042597">
    <property type="term" value="C:periplasmic space"/>
    <property type="evidence" value="ECO:0007669"/>
    <property type="project" value="UniProtKB-SubCell"/>
</dbReference>
<accession>V5Z8F0</accession>
<evidence type="ECO:0000256" key="8">
    <source>
        <dbReference type="SAM" id="SignalP"/>
    </source>
</evidence>
<dbReference type="GO" id="GO:0005886">
    <property type="term" value="C:plasma membrane"/>
    <property type="evidence" value="ECO:0007669"/>
    <property type="project" value="TreeGrafter"/>
</dbReference>
<dbReference type="NCBIfam" id="NF033814">
    <property type="entry name" value="copper_CopC"/>
    <property type="match status" value="1"/>
</dbReference>
<dbReference type="Proteomes" id="UP000018217">
    <property type="component" value="Unassembled WGS sequence"/>
</dbReference>
<dbReference type="GO" id="GO:0005507">
    <property type="term" value="F:copper ion binding"/>
    <property type="evidence" value="ECO:0007669"/>
    <property type="project" value="UniProtKB-UniRule"/>
</dbReference>
<dbReference type="InterPro" id="IPR007348">
    <property type="entry name" value="CopC_dom"/>
</dbReference>
<comment type="caution">
    <text evidence="10">The sequence shown here is derived from an EMBL/GenBank/DDBJ whole genome shotgun (WGS) entry which is preliminary data.</text>
</comment>
<dbReference type="GO" id="GO:0046688">
    <property type="term" value="P:response to copper ion"/>
    <property type="evidence" value="ECO:0007669"/>
    <property type="project" value="UniProtKB-UniRule"/>
</dbReference>
<evidence type="ECO:0000313" key="11">
    <source>
        <dbReference type="Proteomes" id="UP000018217"/>
    </source>
</evidence>
<evidence type="ECO:0000256" key="7">
    <source>
        <dbReference type="RuleBase" id="RU369037"/>
    </source>
</evidence>
<feature type="chain" id="PRO_5004743371" description="Copper resistance protein C" evidence="8">
    <location>
        <begin position="23"/>
        <end position="120"/>
    </location>
</feature>
<evidence type="ECO:0000256" key="1">
    <source>
        <dbReference type="ARBA" id="ARBA00004418"/>
    </source>
</evidence>
<dbReference type="GO" id="GO:0006825">
    <property type="term" value="P:copper ion transport"/>
    <property type="evidence" value="ECO:0007669"/>
    <property type="project" value="InterPro"/>
</dbReference>
<dbReference type="InterPro" id="IPR047685">
    <property type="entry name" value="CopC-like"/>
</dbReference>
<organism evidence="10 11">
    <name type="scientific">Erwinia piriflorinigrans CFBP 5888</name>
    <dbReference type="NCBI Taxonomy" id="1161919"/>
    <lineage>
        <taxon>Bacteria</taxon>
        <taxon>Pseudomonadati</taxon>
        <taxon>Pseudomonadota</taxon>
        <taxon>Gammaproteobacteria</taxon>
        <taxon>Enterobacterales</taxon>
        <taxon>Erwiniaceae</taxon>
        <taxon>Erwinia</taxon>
    </lineage>
</organism>
<dbReference type="InterPro" id="IPR014755">
    <property type="entry name" value="Cu-Rt/internalin_Ig-like"/>
</dbReference>
<evidence type="ECO:0000259" key="9">
    <source>
        <dbReference type="Pfam" id="PF04234"/>
    </source>
</evidence>
<dbReference type="InterPro" id="IPR032694">
    <property type="entry name" value="CopC/D"/>
</dbReference>
<evidence type="ECO:0000256" key="2">
    <source>
        <dbReference type="ARBA" id="ARBA00010509"/>
    </source>
</evidence>
<dbReference type="OrthoDB" id="9796814at2"/>
<evidence type="ECO:0000256" key="4">
    <source>
        <dbReference type="ARBA" id="ARBA00022729"/>
    </source>
</evidence>
<keyword evidence="6 7" id="KW-0186">Copper</keyword>
<dbReference type="EMBL" id="CAHS01000015">
    <property type="protein sequence ID" value="CCG87489.1"/>
    <property type="molecule type" value="Genomic_DNA"/>
</dbReference>
<feature type="domain" description="CopC" evidence="9">
    <location>
        <begin position="23"/>
        <end position="119"/>
    </location>
</feature>
<evidence type="ECO:0000256" key="3">
    <source>
        <dbReference type="ARBA" id="ARBA00022723"/>
    </source>
</evidence>
<dbReference type="PANTHER" id="PTHR34820">
    <property type="entry name" value="INNER MEMBRANE PROTEIN YEBZ"/>
    <property type="match status" value="1"/>
</dbReference>
<sequence>MRNFFRIFGLLIVALFARQACAHAHLNTYYHAVNPPGSPWPEALTLVFSEDVEPAFSAIEVTGSDKQQVDRSPAETDPQRHNLLRVQFKQPLARGEYQVKWRVLSVDGHKTKGNDSFTVK</sequence>
<reference evidence="10 11" key="1">
    <citation type="journal article" date="2013" name="Syst. Appl. Microbiol.">
        <title>Phylogenetic position and virulence apparatus of the pear flower necrosis pathogen Erwinia piriflorinigrans CFBP 5888T as assessed by comparative genomics.</title>
        <authorList>
            <person name="Smits T.H."/>
            <person name="Rezzonico F."/>
            <person name="Lopez M.M."/>
            <person name="Blom J."/>
            <person name="Goesmann A."/>
            <person name="Frey J.E."/>
            <person name="Duffy B."/>
        </authorList>
    </citation>
    <scope>NUCLEOTIDE SEQUENCE [LARGE SCALE GENOMIC DNA]</scope>
    <source>
        <strain evidence="11">CFBP5888</strain>
    </source>
</reference>
<comment type="function">
    <text evidence="7">Involved in copper resistance.</text>
</comment>